<dbReference type="Pfam" id="PF13302">
    <property type="entry name" value="Acetyltransf_3"/>
    <property type="match status" value="1"/>
</dbReference>
<keyword evidence="3" id="KW-1185">Reference proteome</keyword>
<evidence type="ECO:0000313" key="3">
    <source>
        <dbReference type="Proteomes" id="UP001174210"/>
    </source>
</evidence>
<name>A0ABT8ITE9_9MICO</name>
<dbReference type="InterPro" id="IPR016181">
    <property type="entry name" value="Acyl_CoA_acyltransferase"/>
</dbReference>
<dbReference type="SUPFAM" id="SSF55729">
    <property type="entry name" value="Acyl-CoA N-acyltransferases (Nat)"/>
    <property type="match status" value="1"/>
</dbReference>
<dbReference type="RefSeq" id="WP_301215763.1">
    <property type="nucleotide sequence ID" value="NZ_JAROCB010000001.1"/>
</dbReference>
<organism evidence="2 3">
    <name type="scientific">Leifsonia virtsii</name>
    <dbReference type="NCBI Taxonomy" id="3035915"/>
    <lineage>
        <taxon>Bacteria</taxon>
        <taxon>Bacillati</taxon>
        <taxon>Actinomycetota</taxon>
        <taxon>Actinomycetes</taxon>
        <taxon>Micrococcales</taxon>
        <taxon>Microbacteriaceae</taxon>
        <taxon>Leifsonia</taxon>
    </lineage>
</organism>
<reference evidence="2" key="1">
    <citation type="submission" date="2023-03" db="EMBL/GenBank/DDBJ databases">
        <title>MT1 and MT2 Draft Genomes of Novel Species.</title>
        <authorList>
            <person name="Venkateswaran K."/>
        </authorList>
    </citation>
    <scope>NUCLEOTIDE SEQUENCE</scope>
    <source>
        <strain evidence="2">F6_8S_P_1A</strain>
    </source>
</reference>
<comment type="caution">
    <text evidence="2">The sequence shown here is derived from an EMBL/GenBank/DDBJ whole genome shotgun (WGS) entry which is preliminary data.</text>
</comment>
<dbReference type="Gene3D" id="3.40.630.30">
    <property type="match status" value="1"/>
</dbReference>
<feature type="domain" description="N-acetyltransferase" evidence="1">
    <location>
        <begin position="23"/>
        <end position="176"/>
    </location>
</feature>
<dbReference type="InterPro" id="IPR000182">
    <property type="entry name" value="GNAT_dom"/>
</dbReference>
<dbReference type="Proteomes" id="UP001174210">
    <property type="component" value="Unassembled WGS sequence"/>
</dbReference>
<proteinExistence type="predicted"/>
<gene>
    <name evidence="2" type="ORF">P5G59_02880</name>
</gene>
<dbReference type="PANTHER" id="PTHR43441">
    <property type="entry name" value="RIBOSOMAL-PROTEIN-SERINE ACETYLTRANSFERASE"/>
    <property type="match status" value="1"/>
</dbReference>
<dbReference type="PROSITE" id="PS51186">
    <property type="entry name" value="GNAT"/>
    <property type="match status" value="1"/>
</dbReference>
<dbReference type="PANTHER" id="PTHR43441:SF10">
    <property type="entry name" value="ACETYLTRANSFERASE"/>
    <property type="match status" value="1"/>
</dbReference>
<dbReference type="InterPro" id="IPR051908">
    <property type="entry name" value="Ribosomal_N-acetyltransferase"/>
</dbReference>
<dbReference type="EMBL" id="JAROCB010000001">
    <property type="protein sequence ID" value="MDN4596075.1"/>
    <property type="molecule type" value="Genomic_DNA"/>
</dbReference>
<evidence type="ECO:0000259" key="1">
    <source>
        <dbReference type="PROSITE" id="PS51186"/>
    </source>
</evidence>
<protein>
    <submittedName>
        <fullName evidence="2">GNAT family protein</fullName>
    </submittedName>
</protein>
<accession>A0ABT8ITE9</accession>
<evidence type="ECO:0000313" key="2">
    <source>
        <dbReference type="EMBL" id="MDN4596075.1"/>
    </source>
</evidence>
<sequence>MTAQLLTAHLVTERLVLDAPGESDIPDVLEACLDAETQAWVPLPQPYTRASAEFFVRSYCPHGLASHRYRVWAIHPREGGRLIGALEVRSDDRPGSASLGCWSAPWARGQGYLSEALRAVAAFALDPARGGFDQLNWEYVPENAASRRLAEAAGFDFSARTRTLVELHGRMREARVGTLRRDDVLR</sequence>